<dbReference type="InterPro" id="IPR050204">
    <property type="entry name" value="AraC_XylS_family_regulators"/>
</dbReference>
<keyword evidence="7" id="KW-1185">Reference proteome</keyword>
<evidence type="ECO:0000256" key="4">
    <source>
        <dbReference type="ARBA" id="ARBA00023163"/>
    </source>
</evidence>
<dbReference type="PROSITE" id="PS01124">
    <property type="entry name" value="HTH_ARAC_FAMILY_2"/>
    <property type="match status" value="1"/>
</dbReference>
<organism evidence="6 7">
    <name type="scientific">Vibrio hangzhouensis</name>
    <dbReference type="NCBI Taxonomy" id="462991"/>
    <lineage>
        <taxon>Bacteria</taxon>
        <taxon>Pseudomonadati</taxon>
        <taxon>Pseudomonadota</taxon>
        <taxon>Gammaproteobacteria</taxon>
        <taxon>Vibrionales</taxon>
        <taxon>Vibrionaceae</taxon>
        <taxon>Vibrio</taxon>
    </lineage>
</organism>
<evidence type="ECO:0000313" key="6">
    <source>
        <dbReference type="EMBL" id="SEG72445.1"/>
    </source>
</evidence>
<dbReference type="PANTHER" id="PTHR46796">
    <property type="entry name" value="HTH-TYPE TRANSCRIPTIONAL ACTIVATOR RHAS-RELATED"/>
    <property type="match status" value="1"/>
</dbReference>
<keyword evidence="1" id="KW-0805">Transcription regulation</keyword>
<accession>A0A1H6CIE3</accession>
<dbReference type="Pfam" id="PF12833">
    <property type="entry name" value="HTH_18"/>
    <property type="match status" value="1"/>
</dbReference>
<dbReference type="EMBL" id="FNVG01000040">
    <property type="protein sequence ID" value="SEG72445.1"/>
    <property type="molecule type" value="Genomic_DNA"/>
</dbReference>
<dbReference type="PROSITE" id="PS00041">
    <property type="entry name" value="HTH_ARAC_FAMILY_1"/>
    <property type="match status" value="1"/>
</dbReference>
<dbReference type="Pfam" id="PF02311">
    <property type="entry name" value="AraC_binding"/>
    <property type="match status" value="1"/>
</dbReference>
<dbReference type="InterPro" id="IPR018060">
    <property type="entry name" value="HTH_AraC"/>
</dbReference>
<reference evidence="7" key="1">
    <citation type="submission" date="2016-10" db="EMBL/GenBank/DDBJ databases">
        <authorList>
            <person name="Varghese N."/>
            <person name="Submissions S."/>
        </authorList>
    </citation>
    <scope>NUCLEOTIDE SEQUENCE [LARGE SCALE GENOMIC DNA]</scope>
    <source>
        <strain evidence="7">CGMCC 1.7062</strain>
    </source>
</reference>
<feature type="domain" description="HTH araC/xylS-type" evidence="5">
    <location>
        <begin position="168"/>
        <end position="263"/>
    </location>
</feature>
<evidence type="ECO:0000256" key="1">
    <source>
        <dbReference type="ARBA" id="ARBA00023015"/>
    </source>
</evidence>
<dbReference type="SUPFAM" id="SSF51215">
    <property type="entry name" value="Regulatory protein AraC"/>
    <property type="match status" value="1"/>
</dbReference>
<dbReference type="Gene3D" id="2.60.120.10">
    <property type="entry name" value="Jelly Rolls"/>
    <property type="match status" value="1"/>
</dbReference>
<evidence type="ECO:0000256" key="3">
    <source>
        <dbReference type="ARBA" id="ARBA00023159"/>
    </source>
</evidence>
<dbReference type="GO" id="GO:0043565">
    <property type="term" value="F:sequence-specific DNA binding"/>
    <property type="evidence" value="ECO:0007669"/>
    <property type="project" value="InterPro"/>
</dbReference>
<dbReference type="SMART" id="SM00342">
    <property type="entry name" value="HTH_ARAC"/>
    <property type="match status" value="1"/>
</dbReference>
<keyword evidence="2" id="KW-0238">DNA-binding</keyword>
<dbReference type="PANTHER" id="PTHR46796:SF11">
    <property type="entry name" value="TRANSCRIPTIONAL REGULATOR-RELATED"/>
    <property type="match status" value="1"/>
</dbReference>
<proteinExistence type="predicted"/>
<evidence type="ECO:0000259" key="5">
    <source>
        <dbReference type="PROSITE" id="PS01124"/>
    </source>
</evidence>
<dbReference type="OrthoDB" id="9809338at2"/>
<dbReference type="InterPro" id="IPR037923">
    <property type="entry name" value="HTH-like"/>
</dbReference>
<dbReference type="InterPro" id="IPR014710">
    <property type="entry name" value="RmlC-like_jellyroll"/>
</dbReference>
<keyword evidence="3" id="KW-0010">Activator</keyword>
<dbReference type="Proteomes" id="UP000236721">
    <property type="component" value="Unassembled WGS sequence"/>
</dbReference>
<dbReference type="GO" id="GO:0003700">
    <property type="term" value="F:DNA-binding transcription factor activity"/>
    <property type="evidence" value="ECO:0007669"/>
    <property type="project" value="InterPro"/>
</dbReference>
<dbReference type="RefSeq" id="WP_103882575.1">
    <property type="nucleotide sequence ID" value="NZ_FNVG01000040.1"/>
</dbReference>
<dbReference type="Gene3D" id="1.10.10.60">
    <property type="entry name" value="Homeodomain-like"/>
    <property type="match status" value="2"/>
</dbReference>
<evidence type="ECO:0000313" key="7">
    <source>
        <dbReference type="Proteomes" id="UP000236721"/>
    </source>
</evidence>
<protein>
    <submittedName>
        <fullName evidence="6">AraC-like ligand binding domain-containing protein</fullName>
    </submittedName>
</protein>
<keyword evidence="4" id="KW-0804">Transcription</keyword>
<name>A0A1H6CIE3_9VIBR</name>
<dbReference type="InterPro" id="IPR018062">
    <property type="entry name" value="HTH_AraC-typ_CS"/>
</dbReference>
<dbReference type="InterPro" id="IPR003313">
    <property type="entry name" value="AraC-bd"/>
</dbReference>
<sequence length="263" mass="29597">MEQIDYLSSPIPDINLISGSYKKFAFQKHYHLDYHFGLIVKGQQQFQLKGASYISGPGDLVLMPPDELHDGQARTAEGYEVKVLTVSASWLTQFAMNHRNSGLGFHSPVVREPELFNAMLNTHKVLSNHNVSALTRDCLPYDSFQHLLERHGRCLSPCVNAIGTKSLALLREYMVAHLDQPIRLEQLATLCGLSARQFHRQFKQATGMSPHAWLTRLRLEKSMELVKTGKPAVQVALQTGFYDQAHFSKSFRSVFGVSPSTIN</sequence>
<dbReference type="InterPro" id="IPR009057">
    <property type="entry name" value="Homeodomain-like_sf"/>
</dbReference>
<evidence type="ECO:0000256" key="2">
    <source>
        <dbReference type="ARBA" id="ARBA00023125"/>
    </source>
</evidence>
<gene>
    <name evidence="6" type="ORF">SAMN04488244_14014</name>
</gene>
<dbReference type="SUPFAM" id="SSF46689">
    <property type="entry name" value="Homeodomain-like"/>
    <property type="match status" value="2"/>
</dbReference>
<dbReference type="AlphaFoldDB" id="A0A1H6CIE3"/>